<name>A0A1B0EZ07_PHLPP</name>
<reference evidence="1" key="1">
    <citation type="submission" date="2022-08" db="UniProtKB">
        <authorList>
            <consortium name="EnsemblMetazoa"/>
        </authorList>
    </citation>
    <scope>IDENTIFICATION</scope>
    <source>
        <strain evidence="1">Israel</strain>
    </source>
</reference>
<dbReference type="EMBL" id="AJVK01067684">
    <property type="status" value="NOT_ANNOTATED_CDS"/>
    <property type="molecule type" value="Genomic_DNA"/>
</dbReference>
<evidence type="ECO:0000313" key="1">
    <source>
        <dbReference type="EnsemblMetazoa" id="PPAI008780-PA"/>
    </source>
</evidence>
<dbReference type="AlphaFoldDB" id="A0A1B0EZ07"/>
<proteinExistence type="predicted"/>
<protein>
    <submittedName>
        <fullName evidence="1">Uncharacterized protein</fullName>
    </submittedName>
</protein>
<dbReference type="EnsemblMetazoa" id="PPAI008780-RA">
    <property type="protein sequence ID" value="PPAI008780-PA"/>
    <property type="gene ID" value="PPAI008780"/>
</dbReference>
<accession>A0A1B0EZ07</accession>
<keyword evidence="2" id="KW-1185">Reference proteome</keyword>
<dbReference type="Proteomes" id="UP000092462">
    <property type="component" value="Unassembled WGS sequence"/>
</dbReference>
<organism evidence="1 2">
    <name type="scientific">Phlebotomus papatasi</name>
    <name type="common">Sandfly</name>
    <dbReference type="NCBI Taxonomy" id="29031"/>
    <lineage>
        <taxon>Eukaryota</taxon>
        <taxon>Metazoa</taxon>
        <taxon>Ecdysozoa</taxon>
        <taxon>Arthropoda</taxon>
        <taxon>Hexapoda</taxon>
        <taxon>Insecta</taxon>
        <taxon>Pterygota</taxon>
        <taxon>Neoptera</taxon>
        <taxon>Endopterygota</taxon>
        <taxon>Diptera</taxon>
        <taxon>Nematocera</taxon>
        <taxon>Psychodoidea</taxon>
        <taxon>Psychodidae</taxon>
        <taxon>Phlebotomus</taxon>
        <taxon>Phlebotomus</taxon>
    </lineage>
</organism>
<dbReference type="VEuPathDB" id="VectorBase:PPAI008780"/>
<sequence length="93" mass="10755">MNFSIFEGEISAISYAILICSIFFKVYDLVQYQTQAAVNPLELLLDVLRLQYYPNSSSATSYDLVYQILKVKCESFSRTRAQYQWNIMMISTG</sequence>
<evidence type="ECO:0000313" key="2">
    <source>
        <dbReference type="Proteomes" id="UP000092462"/>
    </source>
</evidence>